<dbReference type="HOGENOM" id="CLU_2075385_0_0_1"/>
<dbReference type="Proteomes" id="UP000014760">
    <property type="component" value="Unassembled WGS sequence"/>
</dbReference>
<proteinExistence type="predicted"/>
<name>R7TQX2_CAPTE</name>
<sequence length="118" mass="12909">MSTTEQVGVFILSELCLKVGHQNATHGVGSFHSGVGTVFISSILPSSIYNAPDSFPVGSKDSKASFYCNVFQQCSSQFNYPPHKFQAVPVGVCQNLWLQIICKKEDKTTADDINNYVN</sequence>
<reference evidence="3" key="1">
    <citation type="submission" date="2012-12" db="EMBL/GenBank/DDBJ databases">
        <authorList>
            <person name="Hellsten U."/>
            <person name="Grimwood J."/>
            <person name="Chapman J.A."/>
            <person name="Shapiro H."/>
            <person name="Aerts A."/>
            <person name="Otillar R.P."/>
            <person name="Terry A.Y."/>
            <person name="Boore J.L."/>
            <person name="Simakov O."/>
            <person name="Marletaz F."/>
            <person name="Cho S.-J."/>
            <person name="Edsinger-Gonzales E."/>
            <person name="Havlak P."/>
            <person name="Kuo D.-H."/>
            <person name="Larsson T."/>
            <person name="Lv J."/>
            <person name="Arendt D."/>
            <person name="Savage R."/>
            <person name="Osoegawa K."/>
            <person name="de Jong P."/>
            <person name="Lindberg D.R."/>
            <person name="Seaver E.C."/>
            <person name="Weisblat D.A."/>
            <person name="Putnam N.H."/>
            <person name="Grigoriev I.V."/>
            <person name="Rokhsar D.S."/>
        </authorList>
    </citation>
    <scope>NUCLEOTIDE SEQUENCE</scope>
    <source>
        <strain evidence="3">I ESC-2004</strain>
    </source>
</reference>
<evidence type="ECO:0000313" key="3">
    <source>
        <dbReference type="Proteomes" id="UP000014760"/>
    </source>
</evidence>
<gene>
    <name evidence="1" type="ORF">CAPTEDRAFT_213739</name>
</gene>
<accession>R7TQX2</accession>
<reference evidence="2" key="3">
    <citation type="submission" date="2015-06" db="UniProtKB">
        <authorList>
            <consortium name="EnsemblMetazoa"/>
        </authorList>
    </citation>
    <scope>IDENTIFICATION</scope>
</reference>
<dbReference type="AlphaFoldDB" id="R7TQX2"/>
<reference evidence="1 3" key="2">
    <citation type="journal article" date="2013" name="Nature">
        <title>Insights into bilaterian evolution from three spiralian genomes.</title>
        <authorList>
            <person name="Simakov O."/>
            <person name="Marletaz F."/>
            <person name="Cho S.J."/>
            <person name="Edsinger-Gonzales E."/>
            <person name="Havlak P."/>
            <person name="Hellsten U."/>
            <person name="Kuo D.H."/>
            <person name="Larsson T."/>
            <person name="Lv J."/>
            <person name="Arendt D."/>
            <person name="Savage R."/>
            <person name="Osoegawa K."/>
            <person name="de Jong P."/>
            <person name="Grimwood J."/>
            <person name="Chapman J.A."/>
            <person name="Shapiro H."/>
            <person name="Aerts A."/>
            <person name="Otillar R.P."/>
            <person name="Terry A.Y."/>
            <person name="Boore J.L."/>
            <person name="Grigoriev I.V."/>
            <person name="Lindberg D.R."/>
            <person name="Seaver E.C."/>
            <person name="Weisblat D.A."/>
            <person name="Putnam N.H."/>
            <person name="Rokhsar D.S."/>
        </authorList>
    </citation>
    <scope>NUCLEOTIDE SEQUENCE</scope>
    <source>
        <strain evidence="1 3">I ESC-2004</strain>
    </source>
</reference>
<evidence type="ECO:0000313" key="1">
    <source>
        <dbReference type="EMBL" id="ELT93435.1"/>
    </source>
</evidence>
<keyword evidence="3" id="KW-1185">Reference proteome</keyword>
<evidence type="ECO:0000313" key="2">
    <source>
        <dbReference type="EnsemblMetazoa" id="CapteP213739"/>
    </source>
</evidence>
<protein>
    <submittedName>
        <fullName evidence="1 2">Uncharacterized protein</fullName>
    </submittedName>
</protein>
<dbReference type="EnsemblMetazoa" id="CapteT213739">
    <property type="protein sequence ID" value="CapteP213739"/>
    <property type="gene ID" value="CapteG213739"/>
</dbReference>
<dbReference type="EMBL" id="AMQN01012766">
    <property type="status" value="NOT_ANNOTATED_CDS"/>
    <property type="molecule type" value="Genomic_DNA"/>
</dbReference>
<organism evidence="1">
    <name type="scientific">Capitella teleta</name>
    <name type="common">Polychaete worm</name>
    <dbReference type="NCBI Taxonomy" id="283909"/>
    <lineage>
        <taxon>Eukaryota</taxon>
        <taxon>Metazoa</taxon>
        <taxon>Spiralia</taxon>
        <taxon>Lophotrochozoa</taxon>
        <taxon>Annelida</taxon>
        <taxon>Polychaeta</taxon>
        <taxon>Sedentaria</taxon>
        <taxon>Scolecida</taxon>
        <taxon>Capitellidae</taxon>
        <taxon>Capitella</taxon>
    </lineage>
</organism>
<dbReference type="EMBL" id="KB309741">
    <property type="protein sequence ID" value="ELT93435.1"/>
    <property type="molecule type" value="Genomic_DNA"/>
</dbReference>